<gene>
    <name evidence="1" type="ORF">SAMN04488124_0939</name>
</gene>
<accession>A0A1I6G6B8</accession>
<keyword evidence="2" id="KW-1185">Reference proteome</keyword>
<dbReference type="Proteomes" id="UP000243250">
    <property type="component" value="Unassembled WGS sequence"/>
</dbReference>
<dbReference type="OrthoDB" id="306692at2157"/>
<sequence>MLYDAADDPATLSTTELRTAYETQIRTVVDEVGVQTAAADAGVDEAVVSTVADGDAPEMNVEDAAALLALSDDYPDREAIVLELRDHLLMGMTTGVLDVDTIASNVELDLSGQEIQQVLEGRSPMTLAQLAAIHRYIAERNDR</sequence>
<organism evidence="1 2">
    <name type="scientific">Halogeometricum limi</name>
    <dbReference type="NCBI Taxonomy" id="555875"/>
    <lineage>
        <taxon>Archaea</taxon>
        <taxon>Methanobacteriati</taxon>
        <taxon>Methanobacteriota</taxon>
        <taxon>Stenosarchaea group</taxon>
        <taxon>Halobacteria</taxon>
        <taxon>Halobacteriales</taxon>
        <taxon>Haloferacaceae</taxon>
        <taxon>Halogeometricum</taxon>
    </lineage>
</organism>
<dbReference type="AlphaFoldDB" id="A0A1I6G6B8"/>
<dbReference type="EMBL" id="FOYS01000001">
    <property type="protein sequence ID" value="SFR37753.1"/>
    <property type="molecule type" value="Genomic_DNA"/>
</dbReference>
<dbReference type="RefSeq" id="WP_089877397.1">
    <property type="nucleotide sequence ID" value="NZ_FOYS01000001.1"/>
</dbReference>
<evidence type="ECO:0000313" key="2">
    <source>
        <dbReference type="Proteomes" id="UP000243250"/>
    </source>
</evidence>
<dbReference type="Pfam" id="PF19104">
    <property type="entry name" value="DUF5791"/>
    <property type="match status" value="1"/>
</dbReference>
<proteinExistence type="predicted"/>
<name>A0A1I6G6B8_9EURY</name>
<dbReference type="STRING" id="555875.SAMN04488124_0939"/>
<protein>
    <submittedName>
        <fullName evidence="1">Uncharacterized protein</fullName>
    </submittedName>
</protein>
<reference evidence="2" key="1">
    <citation type="submission" date="2016-10" db="EMBL/GenBank/DDBJ databases">
        <authorList>
            <person name="Varghese N."/>
            <person name="Submissions S."/>
        </authorList>
    </citation>
    <scope>NUCLEOTIDE SEQUENCE [LARGE SCALE GENOMIC DNA]</scope>
    <source>
        <strain evidence="2">CGMCC 1.8711</strain>
    </source>
</reference>
<dbReference type="InterPro" id="IPR043809">
    <property type="entry name" value="DUF5791"/>
</dbReference>
<evidence type="ECO:0000313" key="1">
    <source>
        <dbReference type="EMBL" id="SFR37753.1"/>
    </source>
</evidence>